<evidence type="ECO:0000313" key="2">
    <source>
        <dbReference type="Proteomes" id="UP000246058"/>
    </source>
</evidence>
<reference evidence="1 2" key="1">
    <citation type="submission" date="2018-05" db="EMBL/GenBank/DDBJ databases">
        <title>Complete Genome Sequence of Methylobacterium sp. 17Sr1-43.</title>
        <authorList>
            <person name="Srinivasan S."/>
        </authorList>
    </citation>
    <scope>NUCLEOTIDE SEQUENCE [LARGE SCALE GENOMIC DNA]</scope>
    <source>
        <strain evidence="1 2">17Sr1-43</strain>
    </source>
</reference>
<accession>A0A2U8VZ78</accession>
<sequence>MLPAPRYAAPLGAALLALAQPGTGPAHAELARADPARAETVRAEPLRAVVELFTSQGCAACRGADPVFRDLTGRPGILALTLPVTYWDYLGWKDTLAQKPFTERQHAYAGVRGIRQVFTPQAIVNGAASVVASDRAEMEHALAREAAQPGGLPVPVRGEERGDRIVIDVGPGAQRGEVWLLSVLRRRPVAIERGENRGRTATYLNVVRGMQRVGPWSGQPAHYEVPLPAGRGDADAWVVVLQGTGNGKPGRIWGAAKGPGL</sequence>
<dbReference type="Proteomes" id="UP000246058">
    <property type="component" value="Chromosome"/>
</dbReference>
<dbReference type="EMBL" id="CP029551">
    <property type="protein sequence ID" value="AWN39109.1"/>
    <property type="molecule type" value="Genomic_DNA"/>
</dbReference>
<keyword evidence="2" id="KW-1185">Reference proteome</keyword>
<dbReference type="OrthoDB" id="9808254at2"/>
<dbReference type="PANTHER" id="PTHR36057:SF1">
    <property type="entry name" value="LIPOPROTEIN LIPID ATTACHMENT SITE-LIKE PROTEIN, PUTATIVE (DUF1223)-RELATED"/>
    <property type="match status" value="1"/>
</dbReference>
<name>A0A2U8VZ78_9HYPH</name>
<dbReference type="InterPro" id="IPR036249">
    <property type="entry name" value="Thioredoxin-like_sf"/>
</dbReference>
<dbReference type="PANTHER" id="PTHR36057">
    <property type="match status" value="1"/>
</dbReference>
<dbReference type="AlphaFoldDB" id="A0A2U8VZ78"/>
<dbReference type="SUPFAM" id="SSF52833">
    <property type="entry name" value="Thioredoxin-like"/>
    <property type="match status" value="1"/>
</dbReference>
<gene>
    <name evidence="1" type="ORF">DK427_18695</name>
</gene>
<proteinExistence type="predicted"/>
<dbReference type="Pfam" id="PF06764">
    <property type="entry name" value="DUF1223"/>
    <property type="match status" value="1"/>
</dbReference>
<dbReference type="KEGG" id="meti:DK427_18695"/>
<protein>
    <submittedName>
        <fullName evidence="1">DUF1223 domain-containing protein</fullName>
    </submittedName>
</protein>
<evidence type="ECO:0000313" key="1">
    <source>
        <dbReference type="EMBL" id="AWN39109.1"/>
    </source>
</evidence>
<organism evidence="1 2">
    <name type="scientific">Methylobacterium radiodurans</name>
    <dbReference type="NCBI Taxonomy" id="2202828"/>
    <lineage>
        <taxon>Bacteria</taxon>
        <taxon>Pseudomonadati</taxon>
        <taxon>Pseudomonadota</taxon>
        <taxon>Alphaproteobacteria</taxon>
        <taxon>Hyphomicrobiales</taxon>
        <taxon>Methylobacteriaceae</taxon>
        <taxon>Methylobacterium</taxon>
    </lineage>
</organism>
<dbReference type="InterPro" id="IPR010634">
    <property type="entry name" value="DUF1223"/>
</dbReference>